<organism evidence="3 4">
    <name type="scientific">Klebsormidium nitens</name>
    <name type="common">Green alga</name>
    <name type="synonym">Ulothrix nitens</name>
    <dbReference type="NCBI Taxonomy" id="105231"/>
    <lineage>
        <taxon>Eukaryota</taxon>
        <taxon>Viridiplantae</taxon>
        <taxon>Streptophyta</taxon>
        <taxon>Klebsormidiophyceae</taxon>
        <taxon>Klebsormidiales</taxon>
        <taxon>Klebsormidiaceae</taxon>
        <taxon>Klebsormidium</taxon>
    </lineage>
</organism>
<proteinExistence type="predicted"/>
<keyword evidence="2" id="KW-0472">Membrane</keyword>
<keyword evidence="2" id="KW-1133">Transmembrane helix</keyword>
<dbReference type="Proteomes" id="UP000054558">
    <property type="component" value="Unassembled WGS sequence"/>
</dbReference>
<dbReference type="EMBL" id="DF236995">
    <property type="protein sequence ID" value="GAQ80120.1"/>
    <property type="molecule type" value="Genomic_DNA"/>
</dbReference>
<dbReference type="AlphaFoldDB" id="A0A1Y1HNA6"/>
<dbReference type="NCBIfam" id="TIGR01571">
    <property type="entry name" value="A_thal_Cys_rich"/>
    <property type="match status" value="1"/>
</dbReference>
<evidence type="ECO:0008006" key="5">
    <source>
        <dbReference type="Google" id="ProtNLM"/>
    </source>
</evidence>
<evidence type="ECO:0000256" key="2">
    <source>
        <dbReference type="SAM" id="Phobius"/>
    </source>
</evidence>
<dbReference type="PANTHER" id="PTHR15907">
    <property type="entry name" value="DUF614 FAMILY PROTEIN-RELATED"/>
    <property type="match status" value="1"/>
</dbReference>
<feature type="region of interest" description="Disordered" evidence="1">
    <location>
        <begin position="1"/>
        <end position="24"/>
    </location>
</feature>
<reference evidence="3 4" key="1">
    <citation type="journal article" date="2014" name="Nat. Commun.">
        <title>Klebsormidium flaccidum genome reveals primary factors for plant terrestrial adaptation.</title>
        <authorList>
            <person name="Hori K."/>
            <person name="Maruyama F."/>
            <person name="Fujisawa T."/>
            <person name="Togashi T."/>
            <person name="Yamamoto N."/>
            <person name="Seo M."/>
            <person name="Sato S."/>
            <person name="Yamada T."/>
            <person name="Mori H."/>
            <person name="Tajima N."/>
            <person name="Moriyama T."/>
            <person name="Ikeuchi M."/>
            <person name="Watanabe M."/>
            <person name="Wada H."/>
            <person name="Kobayashi K."/>
            <person name="Saito M."/>
            <person name="Masuda T."/>
            <person name="Sasaki-Sekimoto Y."/>
            <person name="Mashiguchi K."/>
            <person name="Awai K."/>
            <person name="Shimojima M."/>
            <person name="Masuda S."/>
            <person name="Iwai M."/>
            <person name="Nobusawa T."/>
            <person name="Narise T."/>
            <person name="Kondo S."/>
            <person name="Saito H."/>
            <person name="Sato R."/>
            <person name="Murakawa M."/>
            <person name="Ihara Y."/>
            <person name="Oshima-Yamada Y."/>
            <person name="Ohtaka K."/>
            <person name="Satoh M."/>
            <person name="Sonobe K."/>
            <person name="Ishii M."/>
            <person name="Ohtani R."/>
            <person name="Kanamori-Sato M."/>
            <person name="Honoki R."/>
            <person name="Miyazaki D."/>
            <person name="Mochizuki H."/>
            <person name="Umetsu J."/>
            <person name="Higashi K."/>
            <person name="Shibata D."/>
            <person name="Kamiya Y."/>
            <person name="Sato N."/>
            <person name="Nakamura Y."/>
            <person name="Tabata S."/>
            <person name="Ida S."/>
            <person name="Kurokawa K."/>
            <person name="Ohta H."/>
        </authorList>
    </citation>
    <scope>NUCLEOTIDE SEQUENCE [LARGE SCALE GENOMIC DNA]</scope>
    <source>
        <strain evidence="3 4">NIES-2285</strain>
    </source>
</reference>
<dbReference type="OMA" id="CAICQEC"/>
<accession>A0A1Y1HNA6</accession>
<dbReference type="InterPro" id="IPR006461">
    <property type="entry name" value="PLAC_motif_containing"/>
</dbReference>
<protein>
    <recommendedName>
        <fullName evidence="5">PLAC8 family protein</fullName>
    </recommendedName>
</protein>
<name>A0A1Y1HNA6_KLENI</name>
<keyword evidence="4" id="KW-1185">Reference proteome</keyword>
<keyword evidence="2" id="KW-0812">Transmembrane</keyword>
<sequence>MASRQDGGGYQPPKYDDVAGPDYEPLRDLAEAGEESLQPRRSAERPKQWTTGICGCFSDLQTCCLGLWCPCLLFAKNVEMLTGNPSIGPCILHSGVGAAVASVMIFFFGPFGLLCSCASCYASMYRKQIRGKYGLEEAPCNDVMLHYCCHFCALCQEFRELREAGAGAGPYSGTPLEPPVQQSIAQY</sequence>
<feature type="compositionally biased region" description="Gly residues" evidence="1">
    <location>
        <begin position="1"/>
        <end position="10"/>
    </location>
</feature>
<dbReference type="OrthoDB" id="1045822at2759"/>
<gene>
    <name evidence="3" type="ORF">KFL_000460310</name>
</gene>
<feature type="transmembrane region" description="Helical" evidence="2">
    <location>
        <begin position="95"/>
        <end position="122"/>
    </location>
</feature>
<dbReference type="STRING" id="105231.A0A1Y1HNA6"/>
<dbReference type="Pfam" id="PF04749">
    <property type="entry name" value="PLAC8"/>
    <property type="match status" value="1"/>
</dbReference>
<evidence type="ECO:0000313" key="4">
    <source>
        <dbReference type="Proteomes" id="UP000054558"/>
    </source>
</evidence>
<evidence type="ECO:0000313" key="3">
    <source>
        <dbReference type="EMBL" id="GAQ80120.1"/>
    </source>
</evidence>
<evidence type="ECO:0000256" key="1">
    <source>
        <dbReference type="SAM" id="MobiDB-lite"/>
    </source>
</evidence>